<dbReference type="AlphaFoldDB" id="A0A0A8YY96"/>
<organism evidence="1">
    <name type="scientific">Arundo donax</name>
    <name type="common">Giant reed</name>
    <name type="synonym">Donax arundinaceus</name>
    <dbReference type="NCBI Taxonomy" id="35708"/>
    <lineage>
        <taxon>Eukaryota</taxon>
        <taxon>Viridiplantae</taxon>
        <taxon>Streptophyta</taxon>
        <taxon>Embryophyta</taxon>
        <taxon>Tracheophyta</taxon>
        <taxon>Spermatophyta</taxon>
        <taxon>Magnoliopsida</taxon>
        <taxon>Liliopsida</taxon>
        <taxon>Poales</taxon>
        <taxon>Poaceae</taxon>
        <taxon>PACMAD clade</taxon>
        <taxon>Arundinoideae</taxon>
        <taxon>Arundineae</taxon>
        <taxon>Arundo</taxon>
    </lineage>
</organism>
<evidence type="ECO:0000313" key="1">
    <source>
        <dbReference type="EMBL" id="JAD27572.1"/>
    </source>
</evidence>
<reference evidence="1" key="2">
    <citation type="journal article" date="2015" name="Data Brief">
        <title>Shoot transcriptome of the giant reed, Arundo donax.</title>
        <authorList>
            <person name="Barrero R.A."/>
            <person name="Guerrero F.D."/>
            <person name="Moolhuijzen P."/>
            <person name="Goolsby J.A."/>
            <person name="Tidwell J."/>
            <person name="Bellgard S.E."/>
            <person name="Bellgard M.I."/>
        </authorList>
    </citation>
    <scope>NUCLEOTIDE SEQUENCE</scope>
    <source>
        <tissue evidence="1">Shoot tissue taken approximately 20 cm above the soil surface</tissue>
    </source>
</reference>
<proteinExistence type="predicted"/>
<accession>A0A0A8YY96</accession>
<protein>
    <submittedName>
        <fullName evidence="1">Uncharacterized protein</fullName>
    </submittedName>
</protein>
<name>A0A0A8YY96_ARUDO</name>
<sequence length="46" mass="5440">MILCYPSLPLLQKYSHIAEKKDKLTEKDVTHRSLMVEENLSNYKEC</sequence>
<reference evidence="1" key="1">
    <citation type="submission" date="2014-09" db="EMBL/GenBank/DDBJ databases">
        <authorList>
            <person name="Magalhaes I.L.F."/>
            <person name="Oliveira U."/>
            <person name="Santos F.R."/>
            <person name="Vidigal T.H.D.A."/>
            <person name="Brescovit A.D."/>
            <person name="Santos A.J."/>
        </authorList>
    </citation>
    <scope>NUCLEOTIDE SEQUENCE</scope>
    <source>
        <tissue evidence="1">Shoot tissue taken approximately 20 cm above the soil surface</tissue>
    </source>
</reference>
<dbReference type="EMBL" id="GBRH01270323">
    <property type="protein sequence ID" value="JAD27572.1"/>
    <property type="molecule type" value="Transcribed_RNA"/>
</dbReference>